<sequence>MLIPIVVIIIVTSTLIEILLILFLRKSKNRENGAKEYVERFGYKYIGYDKEFEQHIKTGIAKYYPTLRGYHLSVSNVFLNENDEEKRLYFEMNVSSRNYYQKYFCMLIKEIDLSVPEVAIVPRNFFSKMFISKKNAFIKLFIVKPKNTIDNLPYELKEQLMNFKSVGVVYKDKQLLISKPYSHKELPIEALRICEEVYEYVKAYLRVS</sequence>
<proteinExistence type="predicted"/>
<dbReference type="EMBL" id="CP003260">
    <property type="protein sequence ID" value="AFG35821.1"/>
    <property type="molecule type" value="Genomic_DNA"/>
</dbReference>
<dbReference type="AlphaFoldDB" id="H9UE78"/>
<dbReference type="STRING" id="771875.Ferpe_1768"/>
<protein>
    <submittedName>
        <fullName evidence="2">Uncharacterized protein</fullName>
    </submittedName>
</protein>
<feature type="transmembrane region" description="Helical" evidence="1">
    <location>
        <begin position="6"/>
        <end position="24"/>
    </location>
</feature>
<evidence type="ECO:0000256" key="1">
    <source>
        <dbReference type="SAM" id="Phobius"/>
    </source>
</evidence>
<keyword evidence="1" id="KW-0812">Transmembrane</keyword>
<dbReference type="HOGENOM" id="CLU_1319351_0_0_0"/>
<name>H9UE78_FERPD</name>
<dbReference type="PATRIC" id="fig|771875.3.peg.1793"/>
<reference evidence="2" key="1">
    <citation type="submission" date="2012-03" db="EMBL/GenBank/DDBJ databases">
        <title>Complete sequence of Fervidobacterium pennivorans DSM 9078.</title>
        <authorList>
            <consortium name="US DOE Joint Genome Institute"/>
            <person name="Lucas S."/>
            <person name="Han J."/>
            <person name="Lapidus A."/>
            <person name="Cheng J.-F."/>
            <person name="Goodwin L."/>
            <person name="Pitluck S."/>
            <person name="Peters L."/>
            <person name="Ovchinnikova G."/>
            <person name="Lu M."/>
            <person name="Detter J.C."/>
            <person name="Han C."/>
            <person name="Tapia R."/>
            <person name="Land M."/>
            <person name="Hauser L."/>
            <person name="Kyrpides N."/>
            <person name="Ivanova N."/>
            <person name="Pagani I."/>
            <person name="Noll K.M."/>
            <person name="Woyke T."/>
        </authorList>
    </citation>
    <scope>NUCLEOTIDE SEQUENCE</scope>
    <source>
        <strain evidence="2">DSM 9078</strain>
    </source>
</reference>
<keyword evidence="1" id="KW-1133">Transmembrane helix</keyword>
<keyword evidence="3" id="KW-1185">Reference proteome</keyword>
<organism evidence="2 3">
    <name type="scientific">Fervidobacterium pennivorans (strain DSM 9078 / Ven5)</name>
    <dbReference type="NCBI Taxonomy" id="771875"/>
    <lineage>
        <taxon>Bacteria</taxon>
        <taxon>Thermotogati</taxon>
        <taxon>Thermotogota</taxon>
        <taxon>Thermotogae</taxon>
        <taxon>Thermotogales</taxon>
        <taxon>Fervidobacteriaceae</taxon>
        <taxon>Fervidobacterium</taxon>
    </lineage>
</organism>
<gene>
    <name evidence="2" type="ordered locus">Ferpe_1768</name>
</gene>
<evidence type="ECO:0000313" key="2">
    <source>
        <dbReference type="EMBL" id="AFG35821.1"/>
    </source>
</evidence>
<dbReference type="RefSeq" id="WP_014452250.1">
    <property type="nucleotide sequence ID" value="NC_017095.1"/>
</dbReference>
<evidence type="ECO:0000313" key="3">
    <source>
        <dbReference type="Proteomes" id="UP000007384"/>
    </source>
</evidence>
<dbReference type="OrthoDB" id="9833495at2"/>
<dbReference type="Proteomes" id="UP000007384">
    <property type="component" value="Chromosome"/>
</dbReference>
<dbReference type="KEGG" id="fpe:Ferpe_1768"/>
<keyword evidence="1" id="KW-0472">Membrane</keyword>
<accession>H9UE78</accession>